<reference evidence="1" key="1">
    <citation type="journal article" date="2023" name="Mol. Biol. Evol.">
        <title>Third-Generation Sequencing Reveals the Adaptive Role of the Epigenome in Three Deep-Sea Polychaetes.</title>
        <authorList>
            <person name="Perez M."/>
            <person name="Aroh O."/>
            <person name="Sun Y."/>
            <person name="Lan Y."/>
            <person name="Juniper S.K."/>
            <person name="Young C.R."/>
            <person name="Angers B."/>
            <person name="Qian P.Y."/>
        </authorList>
    </citation>
    <scope>NUCLEOTIDE SEQUENCE</scope>
    <source>
        <strain evidence="1">P08H-3</strain>
    </source>
</reference>
<protein>
    <submittedName>
        <fullName evidence="1">Uncharacterized protein</fullName>
    </submittedName>
</protein>
<dbReference type="EMBL" id="JAODUP010000368">
    <property type="protein sequence ID" value="KAK2151289.1"/>
    <property type="molecule type" value="Genomic_DNA"/>
</dbReference>
<comment type="caution">
    <text evidence="1">The sequence shown here is derived from an EMBL/GenBank/DDBJ whole genome shotgun (WGS) entry which is preliminary data.</text>
</comment>
<organism evidence="1 2">
    <name type="scientific">Paralvinella palmiformis</name>
    <dbReference type="NCBI Taxonomy" id="53620"/>
    <lineage>
        <taxon>Eukaryota</taxon>
        <taxon>Metazoa</taxon>
        <taxon>Spiralia</taxon>
        <taxon>Lophotrochozoa</taxon>
        <taxon>Annelida</taxon>
        <taxon>Polychaeta</taxon>
        <taxon>Sedentaria</taxon>
        <taxon>Canalipalpata</taxon>
        <taxon>Terebellida</taxon>
        <taxon>Terebelliformia</taxon>
        <taxon>Alvinellidae</taxon>
        <taxon>Paralvinella</taxon>
    </lineage>
</organism>
<dbReference type="Proteomes" id="UP001208570">
    <property type="component" value="Unassembled WGS sequence"/>
</dbReference>
<sequence length="209" mass="23701">MIGRLTGDQMWKEEVLERAQDLLLQCVTPDSVIRLKNTRLSPQLAAAYADRYNNHQKHGSLQELLQQLISERDHTESGIFLQVTTHSKLLSSSEAYTIGGLVGFPKEVIQFASLHAFDTEHQFCKMLKGFFNQKNQSNQNKLLMLQCESGGQSGDLIACARYIIQDEYVQAVRTGSLIHVVLIVQLTRKQGNFIGFQVILCRIYPVVYK</sequence>
<dbReference type="InterPro" id="IPR031248">
    <property type="entry name" value="RNF213"/>
</dbReference>
<dbReference type="PANTHER" id="PTHR22605">
    <property type="entry name" value="RZ-TYPE DOMAIN-CONTAINING PROTEIN"/>
    <property type="match status" value="1"/>
</dbReference>
<proteinExistence type="predicted"/>
<evidence type="ECO:0000313" key="1">
    <source>
        <dbReference type="EMBL" id="KAK2151289.1"/>
    </source>
</evidence>
<gene>
    <name evidence="1" type="ORF">LSH36_368g05172</name>
</gene>
<accession>A0AAD9JE85</accession>
<dbReference type="GO" id="GO:0004842">
    <property type="term" value="F:ubiquitin-protein transferase activity"/>
    <property type="evidence" value="ECO:0007669"/>
    <property type="project" value="InterPro"/>
</dbReference>
<dbReference type="PANTHER" id="PTHR22605:SF16">
    <property type="entry name" value="E3 UBIQUITIN-PROTEIN LIGASE RNF213"/>
    <property type="match status" value="1"/>
</dbReference>
<evidence type="ECO:0000313" key="2">
    <source>
        <dbReference type="Proteomes" id="UP001208570"/>
    </source>
</evidence>
<keyword evidence="2" id="KW-1185">Reference proteome</keyword>
<name>A0AAD9JE85_9ANNE</name>
<dbReference type="AlphaFoldDB" id="A0AAD9JE85"/>
<dbReference type="GO" id="GO:0016887">
    <property type="term" value="F:ATP hydrolysis activity"/>
    <property type="evidence" value="ECO:0007669"/>
    <property type="project" value="InterPro"/>
</dbReference>